<dbReference type="SUPFAM" id="SSF51316">
    <property type="entry name" value="Mss4-like"/>
    <property type="match status" value="1"/>
</dbReference>
<dbReference type="Pfam" id="PF04828">
    <property type="entry name" value="GFA"/>
    <property type="match status" value="1"/>
</dbReference>
<dbReference type="InterPro" id="IPR011057">
    <property type="entry name" value="Mss4-like_sf"/>
</dbReference>
<comment type="caution">
    <text evidence="5">The sequence shown here is derived from an EMBL/GenBank/DDBJ whole genome shotgun (WGS) entry which is preliminary data.</text>
</comment>
<evidence type="ECO:0000256" key="2">
    <source>
        <dbReference type="ARBA" id="ARBA00022723"/>
    </source>
</evidence>
<dbReference type="PROSITE" id="PS51891">
    <property type="entry name" value="CENP_V_GFA"/>
    <property type="match status" value="1"/>
</dbReference>
<proteinExistence type="inferred from homology"/>
<dbReference type="EMBL" id="JASVDS010000002">
    <property type="protein sequence ID" value="MDL5031576.1"/>
    <property type="molecule type" value="Genomic_DNA"/>
</dbReference>
<reference evidence="5 6" key="1">
    <citation type="submission" date="2023-06" db="EMBL/GenBank/DDBJ databases">
        <title>Pelomonas sp. APW6 16S ribosomal RNA gene genome sequencing and assembly.</title>
        <authorList>
            <person name="Woo H."/>
        </authorList>
    </citation>
    <scope>NUCLEOTIDE SEQUENCE [LARGE SCALE GENOMIC DNA]</scope>
    <source>
        <strain evidence="5 6">APW6</strain>
    </source>
</reference>
<evidence type="ECO:0000256" key="1">
    <source>
        <dbReference type="ARBA" id="ARBA00005495"/>
    </source>
</evidence>
<evidence type="ECO:0000259" key="4">
    <source>
        <dbReference type="PROSITE" id="PS51891"/>
    </source>
</evidence>
<dbReference type="InterPro" id="IPR006913">
    <property type="entry name" value="CENP-V/GFA"/>
</dbReference>
<gene>
    <name evidence="5" type="ORF">QRD43_06610</name>
</gene>
<dbReference type="RefSeq" id="WP_285981704.1">
    <property type="nucleotide sequence ID" value="NZ_JASVDS010000002.1"/>
</dbReference>
<feature type="domain" description="CENP-V/GFA" evidence="4">
    <location>
        <begin position="3"/>
        <end position="117"/>
    </location>
</feature>
<dbReference type="Proteomes" id="UP001238603">
    <property type="component" value="Unassembled WGS sequence"/>
</dbReference>
<dbReference type="Gene3D" id="2.170.150.70">
    <property type="match status" value="1"/>
</dbReference>
<comment type="similarity">
    <text evidence="1">Belongs to the Gfa family.</text>
</comment>
<dbReference type="PANTHER" id="PTHR28620:SF1">
    <property type="entry name" value="CENP-V_GFA DOMAIN-CONTAINING PROTEIN"/>
    <property type="match status" value="1"/>
</dbReference>
<accession>A0ABT7LFE6</accession>
<evidence type="ECO:0000256" key="3">
    <source>
        <dbReference type="ARBA" id="ARBA00022833"/>
    </source>
</evidence>
<evidence type="ECO:0000313" key="5">
    <source>
        <dbReference type="EMBL" id="MDL5031576.1"/>
    </source>
</evidence>
<protein>
    <recommendedName>
        <fullName evidence="4">CENP-V/GFA domain-containing protein</fullName>
    </recommendedName>
</protein>
<keyword evidence="3" id="KW-0862">Zinc</keyword>
<dbReference type="InterPro" id="IPR052355">
    <property type="entry name" value="CENP-V-like"/>
</dbReference>
<organism evidence="5 6">
    <name type="scientific">Roseateles subflavus</name>
    <dbReference type="NCBI Taxonomy" id="3053353"/>
    <lineage>
        <taxon>Bacteria</taxon>
        <taxon>Pseudomonadati</taxon>
        <taxon>Pseudomonadota</taxon>
        <taxon>Betaproteobacteria</taxon>
        <taxon>Burkholderiales</taxon>
        <taxon>Sphaerotilaceae</taxon>
        <taxon>Roseateles</taxon>
    </lineage>
</organism>
<keyword evidence="6" id="KW-1185">Reference proteome</keyword>
<dbReference type="PANTHER" id="PTHR28620">
    <property type="entry name" value="CENTROMERE PROTEIN V"/>
    <property type="match status" value="1"/>
</dbReference>
<sequence length="146" mass="16098">MLIHGSCHCQNLRFRLHWPDDALPIPARACGCRFCRKHGGVWTAHPAARLELEVSDPAAVIAYAFETRTADFQVCARCGAVPWVVSEIDGRAYAVVSVNAFDDVDAALLQRAEVSFEGEALADRLQRRATRWIPLDLAPTLAEAAR</sequence>
<keyword evidence="2" id="KW-0479">Metal-binding</keyword>
<evidence type="ECO:0000313" key="6">
    <source>
        <dbReference type="Proteomes" id="UP001238603"/>
    </source>
</evidence>
<name>A0ABT7LFE6_9BURK</name>